<accession>A0A167M2V7</accession>
<keyword evidence="2" id="KW-0472">Membrane</keyword>
<dbReference type="GeneID" id="28997206"/>
<evidence type="ECO:0000313" key="3">
    <source>
        <dbReference type="EMBL" id="OAD71604.1"/>
    </source>
</evidence>
<gene>
    <name evidence="3" type="ORF">PHYBLDRAFT_170265</name>
</gene>
<reference evidence="4" key="1">
    <citation type="submission" date="2015-06" db="EMBL/GenBank/DDBJ databases">
        <title>Expansion of signal transduction pathways in fungi by whole-genome duplication.</title>
        <authorList>
            <consortium name="DOE Joint Genome Institute"/>
            <person name="Corrochano L.M."/>
            <person name="Kuo A."/>
            <person name="Marcet-Houben M."/>
            <person name="Polaino S."/>
            <person name="Salamov A."/>
            <person name="Villalobos J.M."/>
            <person name="Alvarez M.I."/>
            <person name="Avalos J."/>
            <person name="Benito E.P."/>
            <person name="Benoit I."/>
            <person name="Burger G."/>
            <person name="Camino L.P."/>
            <person name="Canovas D."/>
            <person name="Cerda-Olmedo E."/>
            <person name="Cheng J.-F."/>
            <person name="Dominguez A."/>
            <person name="Elias M."/>
            <person name="Eslava A.P."/>
            <person name="Glaser F."/>
            <person name="Grimwood J."/>
            <person name="Gutierrez G."/>
            <person name="Heitman J."/>
            <person name="Henrissat B."/>
            <person name="Iturriaga E.A."/>
            <person name="Lang B.F."/>
            <person name="Lavin J.L."/>
            <person name="Lee S."/>
            <person name="Li W."/>
            <person name="Lindquist E."/>
            <person name="Lopez-Garcia S."/>
            <person name="Luque E.M."/>
            <person name="Marcos A.T."/>
            <person name="Martin J."/>
            <person name="McCluskey K."/>
            <person name="Medina H.R."/>
            <person name="Miralles-Duran A."/>
            <person name="Miyazaki A."/>
            <person name="Munoz-Torres E."/>
            <person name="Oguiza J.A."/>
            <person name="Ohm R."/>
            <person name="Olmedo M."/>
            <person name="Orejas M."/>
            <person name="Ortiz-Castellanos L."/>
            <person name="Pisabarro A.G."/>
            <person name="Rodriguez-Romero J."/>
            <person name="Ruiz-Herrera J."/>
            <person name="Ruiz-Vazquez R."/>
            <person name="Sanz C."/>
            <person name="Schackwitz W."/>
            <person name="Schmutz J."/>
            <person name="Shahriari M."/>
            <person name="Shelest E."/>
            <person name="Silva-Franco F."/>
            <person name="Soanes D."/>
            <person name="Syed K."/>
            <person name="Tagua V.G."/>
            <person name="Talbot N.J."/>
            <person name="Thon M."/>
            <person name="De vries R.P."/>
            <person name="Wiebenga A."/>
            <person name="Yadav J.S."/>
            <person name="Braun E.L."/>
            <person name="Baker S."/>
            <person name="Garre V."/>
            <person name="Horwitz B."/>
            <person name="Torres-Martinez S."/>
            <person name="Idnurm A."/>
            <person name="Herrera-Estrella A."/>
            <person name="Gabaldon T."/>
            <person name="Grigoriev I.V."/>
        </authorList>
    </citation>
    <scope>NUCLEOTIDE SEQUENCE [LARGE SCALE GENOMIC DNA]</scope>
    <source>
        <strain evidence="4">NRRL 1555(-)</strain>
    </source>
</reference>
<dbReference type="EMBL" id="KV440985">
    <property type="protein sequence ID" value="OAD71604.1"/>
    <property type="molecule type" value="Genomic_DNA"/>
</dbReference>
<dbReference type="InParanoid" id="A0A167M2V7"/>
<dbReference type="RefSeq" id="XP_018289644.1">
    <property type="nucleotide sequence ID" value="XM_018436300.1"/>
</dbReference>
<evidence type="ECO:0000313" key="4">
    <source>
        <dbReference type="Proteomes" id="UP000077315"/>
    </source>
</evidence>
<evidence type="ECO:0000256" key="1">
    <source>
        <dbReference type="SAM" id="MobiDB-lite"/>
    </source>
</evidence>
<evidence type="ECO:0000256" key="2">
    <source>
        <dbReference type="SAM" id="Phobius"/>
    </source>
</evidence>
<dbReference type="OrthoDB" id="10518278at2759"/>
<protein>
    <submittedName>
        <fullName evidence="3">Uncharacterized protein</fullName>
    </submittedName>
</protein>
<dbReference type="VEuPathDB" id="FungiDB:PHYBLDRAFT_170265"/>
<keyword evidence="2" id="KW-0812">Transmembrane</keyword>
<proteinExistence type="predicted"/>
<keyword evidence="2" id="KW-1133">Transmembrane helix</keyword>
<organism evidence="3 4">
    <name type="scientific">Phycomyces blakesleeanus (strain ATCC 8743b / DSM 1359 / FGSC 10004 / NBRC 33097 / NRRL 1555)</name>
    <dbReference type="NCBI Taxonomy" id="763407"/>
    <lineage>
        <taxon>Eukaryota</taxon>
        <taxon>Fungi</taxon>
        <taxon>Fungi incertae sedis</taxon>
        <taxon>Mucoromycota</taxon>
        <taxon>Mucoromycotina</taxon>
        <taxon>Mucoromycetes</taxon>
        <taxon>Mucorales</taxon>
        <taxon>Phycomycetaceae</taxon>
        <taxon>Phycomyces</taxon>
    </lineage>
</organism>
<dbReference type="Proteomes" id="UP000077315">
    <property type="component" value="Unassembled WGS sequence"/>
</dbReference>
<sequence length="206" mass="23985">MKEAVKEIKHENQQEYKELHAMICTLTEMIPRPAVGINSHVANDGQDLIPPPKNSSEKEKKSHIRDFIMKNVIEIDEDRANELLDILKKISLKACQSFALKDDSNDKTNGEKEWKGLDGEDYVHLVMSTLQKSVEETRELEVLNLSRGLWVVEFLTWIYGFLCFYGDINSMLFYVFFNGDIDSVSKNGDMNFAKKDMDLWFFMFLW</sequence>
<name>A0A167M2V7_PHYB8</name>
<keyword evidence="4" id="KW-1185">Reference proteome</keyword>
<feature type="region of interest" description="Disordered" evidence="1">
    <location>
        <begin position="41"/>
        <end position="61"/>
    </location>
</feature>
<feature type="transmembrane region" description="Helical" evidence="2">
    <location>
        <begin position="154"/>
        <end position="177"/>
    </location>
</feature>
<dbReference type="AlphaFoldDB" id="A0A167M2V7"/>